<sequence length="140" mass="15345">LSALPKSFEHLKDALLYGKEGTVTLDEVQSALRTKELTRMRDLKIDDGGEGLNVARGRSEYKGRGKGKKHRSKSRPKVDGGGKLLNCYHCHEPGHFKKNCPQRKGGGSSSAQIANSEDDGYESAGALTVTSWEPEKSWVM</sequence>
<feature type="region of interest" description="Disordered" evidence="2">
    <location>
        <begin position="96"/>
        <end position="140"/>
    </location>
</feature>
<feature type="region of interest" description="Disordered" evidence="2">
    <location>
        <begin position="46"/>
        <end position="81"/>
    </location>
</feature>
<protein>
    <submittedName>
        <fullName evidence="4">Cytochrome P450</fullName>
    </submittedName>
</protein>
<dbReference type="AlphaFoldDB" id="A0A392RCW9"/>
<dbReference type="Proteomes" id="UP000265520">
    <property type="component" value="Unassembled WGS sequence"/>
</dbReference>
<dbReference type="GO" id="GO:0003676">
    <property type="term" value="F:nucleic acid binding"/>
    <property type="evidence" value="ECO:0007669"/>
    <property type="project" value="InterPro"/>
</dbReference>
<keyword evidence="1" id="KW-0863">Zinc-finger</keyword>
<dbReference type="InterPro" id="IPR036875">
    <property type="entry name" value="Znf_CCHC_sf"/>
</dbReference>
<feature type="non-terminal residue" evidence="4">
    <location>
        <position position="1"/>
    </location>
</feature>
<accession>A0A392RCW9</accession>
<dbReference type="PROSITE" id="PS50158">
    <property type="entry name" value="ZF_CCHC"/>
    <property type="match status" value="1"/>
</dbReference>
<comment type="caution">
    <text evidence="4">The sequence shown here is derived from an EMBL/GenBank/DDBJ whole genome shotgun (WGS) entry which is preliminary data.</text>
</comment>
<keyword evidence="5" id="KW-1185">Reference proteome</keyword>
<proteinExistence type="predicted"/>
<name>A0A392RCW9_9FABA</name>
<dbReference type="SUPFAM" id="SSF57756">
    <property type="entry name" value="Retrovirus zinc finger-like domains"/>
    <property type="match status" value="1"/>
</dbReference>
<dbReference type="InterPro" id="IPR001878">
    <property type="entry name" value="Znf_CCHC"/>
</dbReference>
<keyword evidence="1" id="KW-0479">Metal-binding</keyword>
<organism evidence="4 5">
    <name type="scientific">Trifolium medium</name>
    <dbReference type="NCBI Taxonomy" id="97028"/>
    <lineage>
        <taxon>Eukaryota</taxon>
        <taxon>Viridiplantae</taxon>
        <taxon>Streptophyta</taxon>
        <taxon>Embryophyta</taxon>
        <taxon>Tracheophyta</taxon>
        <taxon>Spermatophyta</taxon>
        <taxon>Magnoliopsida</taxon>
        <taxon>eudicotyledons</taxon>
        <taxon>Gunneridae</taxon>
        <taxon>Pentapetalae</taxon>
        <taxon>rosids</taxon>
        <taxon>fabids</taxon>
        <taxon>Fabales</taxon>
        <taxon>Fabaceae</taxon>
        <taxon>Papilionoideae</taxon>
        <taxon>50 kb inversion clade</taxon>
        <taxon>NPAAA clade</taxon>
        <taxon>Hologalegina</taxon>
        <taxon>IRL clade</taxon>
        <taxon>Trifolieae</taxon>
        <taxon>Trifolium</taxon>
    </lineage>
</organism>
<evidence type="ECO:0000313" key="4">
    <source>
        <dbReference type="EMBL" id="MCI34478.1"/>
    </source>
</evidence>
<dbReference type="SMART" id="SM00343">
    <property type="entry name" value="ZnF_C2HC"/>
    <property type="match status" value="1"/>
</dbReference>
<evidence type="ECO:0000313" key="5">
    <source>
        <dbReference type="Proteomes" id="UP000265520"/>
    </source>
</evidence>
<dbReference type="Pfam" id="PF00098">
    <property type="entry name" value="zf-CCHC"/>
    <property type="match status" value="1"/>
</dbReference>
<dbReference type="EMBL" id="LXQA010213971">
    <property type="protein sequence ID" value="MCI34478.1"/>
    <property type="molecule type" value="Genomic_DNA"/>
</dbReference>
<dbReference type="GO" id="GO:0008270">
    <property type="term" value="F:zinc ion binding"/>
    <property type="evidence" value="ECO:0007669"/>
    <property type="project" value="UniProtKB-KW"/>
</dbReference>
<evidence type="ECO:0000256" key="2">
    <source>
        <dbReference type="SAM" id="MobiDB-lite"/>
    </source>
</evidence>
<feature type="compositionally biased region" description="Basic residues" evidence="2">
    <location>
        <begin position="64"/>
        <end position="75"/>
    </location>
</feature>
<keyword evidence="1" id="KW-0862">Zinc</keyword>
<reference evidence="4 5" key="1">
    <citation type="journal article" date="2018" name="Front. Plant Sci.">
        <title>Red Clover (Trifolium pratense) and Zigzag Clover (T. medium) - A Picture of Genomic Similarities and Differences.</title>
        <authorList>
            <person name="Dluhosova J."/>
            <person name="Istvanek J."/>
            <person name="Nedelnik J."/>
            <person name="Repkova J."/>
        </authorList>
    </citation>
    <scope>NUCLEOTIDE SEQUENCE [LARGE SCALE GENOMIC DNA]</scope>
    <source>
        <strain evidence="5">cv. 10/8</strain>
        <tissue evidence="4">Leaf</tissue>
    </source>
</reference>
<evidence type="ECO:0000256" key="1">
    <source>
        <dbReference type="PROSITE-ProRule" id="PRU00047"/>
    </source>
</evidence>
<dbReference type="Gene3D" id="4.10.60.10">
    <property type="entry name" value="Zinc finger, CCHC-type"/>
    <property type="match status" value="1"/>
</dbReference>
<feature type="non-terminal residue" evidence="4">
    <location>
        <position position="140"/>
    </location>
</feature>
<feature type="domain" description="CCHC-type" evidence="3">
    <location>
        <begin position="87"/>
        <end position="102"/>
    </location>
</feature>
<evidence type="ECO:0000259" key="3">
    <source>
        <dbReference type="PROSITE" id="PS50158"/>
    </source>
</evidence>